<dbReference type="RefSeq" id="WP_135944411.1">
    <property type="nucleotide sequence ID" value="NZ_BMEI01000002.1"/>
</dbReference>
<keyword evidence="5" id="KW-1185">Reference proteome</keyword>
<organism evidence="4 5">
    <name type="scientific">Marinicauda pacifica</name>
    <dbReference type="NCBI Taxonomy" id="1133559"/>
    <lineage>
        <taxon>Bacteria</taxon>
        <taxon>Pseudomonadati</taxon>
        <taxon>Pseudomonadota</taxon>
        <taxon>Alphaproteobacteria</taxon>
        <taxon>Maricaulales</taxon>
        <taxon>Maricaulaceae</taxon>
        <taxon>Marinicauda</taxon>
    </lineage>
</organism>
<sequence>MVRRALTAALLSAVALGAAAEARPVQVPADHATLIRLPDTASAVVVGNPSIADATLYDGQTLFVTGKLFGRTNLIALDTDGRVVYTNDLVVSRSDRGSVEVFRNVNRESYSCAPTCEAAPRVGDQTDWFTDRASQQADRIGAAQAGLPASQGSPRPQNN</sequence>
<comment type="caution">
    <text evidence="4">The sequence shown here is derived from an EMBL/GenBank/DDBJ whole genome shotgun (WGS) entry which is preliminary data.</text>
</comment>
<feature type="signal peptide" evidence="2">
    <location>
        <begin position="1"/>
        <end position="20"/>
    </location>
</feature>
<feature type="compositionally biased region" description="Polar residues" evidence="1">
    <location>
        <begin position="150"/>
        <end position="159"/>
    </location>
</feature>
<dbReference type="OrthoDB" id="9815749at2"/>
<name>A0A4S2HAB1_9PROT</name>
<dbReference type="AlphaFoldDB" id="A0A4S2HAB1"/>
<reference evidence="4 5" key="1">
    <citation type="journal article" date="2013" name="Int. J. Syst. Evol. Microbiol.">
        <title>Marinicauda pacifica gen. nov., sp. nov., a prosthecate alphaproteobacterium of the family Hyphomonadaceae isolated from deep seawater.</title>
        <authorList>
            <person name="Zhang X.Y."/>
            <person name="Li G.W."/>
            <person name="Wang C.S."/>
            <person name="Zhang Y.J."/>
            <person name="Xu X.W."/>
            <person name="Li H."/>
            <person name="Liu A."/>
            <person name="Liu C."/>
            <person name="Xie B.B."/>
            <person name="Qin Q.L."/>
            <person name="Xu Z."/>
            <person name="Chen X.L."/>
            <person name="Zhou B.C."/>
            <person name="Zhang Y.Z."/>
        </authorList>
    </citation>
    <scope>NUCLEOTIDE SEQUENCE [LARGE SCALE GENOMIC DNA]</scope>
    <source>
        <strain evidence="4 5">P-1 km-3</strain>
    </source>
</reference>
<protein>
    <submittedName>
        <fullName evidence="4">Pilus assembly protein</fullName>
    </submittedName>
</protein>
<evidence type="ECO:0000259" key="3">
    <source>
        <dbReference type="Pfam" id="PF13629"/>
    </source>
</evidence>
<gene>
    <name evidence="4" type="ORF">E5162_07240</name>
</gene>
<dbReference type="Pfam" id="PF13629">
    <property type="entry name" value="T2SS-T3SS_pil_N"/>
    <property type="match status" value="1"/>
</dbReference>
<feature type="region of interest" description="Disordered" evidence="1">
    <location>
        <begin position="133"/>
        <end position="159"/>
    </location>
</feature>
<dbReference type="Proteomes" id="UP000305451">
    <property type="component" value="Unassembled WGS sequence"/>
</dbReference>
<evidence type="ECO:0000256" key="2">
    <source>
        <dbReference type="SAM" id="SignalP"/>
    </source>
</evidence>
<evidence type="ECO:0000313" key="5">
    <source>
        <dbReference type="Proteomes" id="UP000305451"/>
    </source>
</evidence>
<accession>A0A4S2HAB1</accession>
<dbReference type="InterPro" id="IPR032789">
    <property type="entry name" value="T2SS-T3SS_pil_N"/>
</dbReference>
<evidence type="ECO:0000256" key="1">
    <source>
        <dbReference type="SAM" id="MobiDB-lite"/>
    </source>
</evidence>
<proteinExistence type="predicted"/>
<evidence type="ECO:0000313" key="4">
    <source>
        <dbReference type="EMBL" id="TGY92857.1"/>
    </source>
</evidence>
<dbReference type="EMBL" id="SRXV01000002">
    <property type="protein sequence ID" value="TGY92857.1"/>
    <property type="molecule type" value="Genomic_DNA"/>
</dbReference>
<keyword evidence="2" id="KW-0732">Signal</keyword>
<feature type="chain" id="PRO_5020767534" evidence="2">
    <location>
        <begin position="21"/>
        <end position="159"/>
    </location>
</feature>
<feature type="domain" description="Pilus formation protein N-terminal" evidence="3">
    <location>
        <begin position="22"/>
        <end position="92"/>
    </location>
</feature>